<proteinExistence type="predicted"/>
<organism evidence="3">
    <name type="scientific">Vibrio alginolyticus</name>
    <dbReference type="NCBI Taxonomy" id="663"/>
    <lineage>
        <taxon>Bacteria</taxon>
        <taxon>Pseudomonadati</taxon>
        <taxon>Pseudomonadota</taxon>
        <taxon>Gammaproteobacteria</taxon>
        <taxon>Vibrionales</taxon>
        <taxon>Vibrionaceae</taxon>
        <taxon>Vibrio</taxon>
    </lineage>
</organism>
<dbReference type="GO" id="GO:0061503">
    <property type="term" value="F:tRNA threonylcarbamoyladenosine dehydratase"/>
    <property type="evidence" value="ECO:0007669"/>
    <property type="project" value="TreeGrafter"/>
</dbReference>
<name>A0A1W6W8J0_VIBAL</name>
<dbReference type="PANTHER" id="PTHR43267">
    <property type="entry name" value="TRNA THREONYLCARBAMOYLADENOSINE DEHYDRATASE"/>
    <property type="match status" value="1"/>
</dbReference>
<sequence length="592" mass="67072">MSITHQALLKLGYSYRPINRLKKESFLQKYSILGGVYIKRHDTKYGAFEVAMIQASDPHIELPTVFVTDMPLALQGRLIPHISHEGYLCYVEQMEADWNPNNLVELYKTIDLQIKTTLDIAVNAMDNEIKGDVELDNEFVSYWSSTAELYSLSELRRHSTYTSVLARATGKEKLRSSEYITVEVDKTDHDLRTNQYLQSWLNQRGLELVRPESPSIKTHYVWVRPSRLSGVEWPPQNLKEVLSWLELVDFSARDHLVRCLSNSKAKRNIVVLDIEKQDPVSVYLEVDINSIECQFSSRKTQRKRKQTSFKNLIGILSRKGFCSKFARLSITRADKSAILSRNQQREFELSSKSIALIGCGTIGGYLAELLVRNGAGLGAKYLHLYDSDTLKPHNFSRHTLSVSDFGSNKASALAQKLKNSTHLAKNISGFDSNFPINEGTLRKYDIVIDATGRPPVSKRLAFVVRQMSVKRPTIVHVFNDGNGRAAKVFVDDSLSCYGCMTVDKSIHQDHIDMRFKDLELSKEKKVSCGNTYTVYDAGVSQISAAMALEAVLNSLNVSTPWTYSEFILDPRHRTGKRKVLQPQKQCVVCNEV</sequence>
<feature type="domain" description="Prokaryotic E2 family B" evidence="2">
    <location>
        <begin position="15"/>
        <end position="150"/>
    </location>
</feature>
<dbReference type="CDD" id="cd01483">
    <property type="entry name" value="E1_enzyme_family"/>
    <property type="match status" value="1"/>
</dbReference>
<dbReference type="GO" id="GO:0061504">
    <property type="term" value="P:cyclic threonylcarbamoyladenosine biosynthetic process"/>
    <property type="evidence" value="ECO:0007669"/>
    <property type="project" value="TreeGrafter"/>
</dbReference>
<evidence type="ECO:0000259" key="1">
    <source>
        <dbReference type="Pfam" id="PF00899"/>
    </source>
</evidence>
<dbReference type="InterPro" id="IPR045886">
    <property type="entry name" value="ThiF/MoeB/HesA"/>
</dbReference>
<dbReference type="Pfam" id="PF14461">
    <property type="entry name" value="Prok-E2_B"/>
    <property type="match status" value="1"/>
</dbReference>
<dbReference type="Pfam" id="PF00899">
    <property type="entry name" value="ThiF"/>
    <property type="match status" value="1"/>
</dbReference>
<dbReference type="EMBL" id="CP017902">
    <property type="protein sequence ID" value="ARP19271.1"/>
    <property type="molecule type" value="Genomic_DNA"/>
</dbReference>
<dbReference type="InterPro" id="IPR032701">
    <property type="entry name" value="Prok-E2_B_dom"/>
</dbReference>
<dbReference type="SUPFAM" id="SSF69572">
    <property type="entry name" value="Activating enzymes of the ubiquitin-like proteins"/>
    <property type="match status" value="1"/>
</dbReference>
<dbReference type="InterPro" id="IPR035985">
    <property type="entry name" value="Ubiquitin-activating_enz"/>
</dbReference>
<reference evidence="3" key="1">
    <citation type="submission" date="2016-10" db="EMBL/GenBank/DDBJ databases">
        <title>The High Quality Genome of Vibrio alginolyticus K01M1.</title>
        <authorList>
            <person name="Wendling C."/>
            <person name="Chibani C.M."/>
            <person name="Hertel R."/>
            <person name="Sproer C."/>
            <person name="Bunk B."/>
            <person name="Overmann J."/>
            <person name="Roth O."/>
            <person name="Liesegang H."/>
        </authorList>
    </citation>
    <scope>NUCLEOTIDE SEQUENCE</scope>
    <source>
        <strain evidence="3">K05K4</strain>
    </source>
</reference>
<feature type="domain" description="THIF-type NAD/FAD binding fold" evidence="1">
    <location>
        <begin position="348"/>
        <end position="557"/>
    </location>
</feature>
<evidence type="ECO:0000259" key="2">
    <source>
        <dbReference type="Pfam" id="PF14461"/>
    </source>
</evidence>
<evidence type="ECO:0000313" key="3">
    <source>
        <dbReference type="EMBL" id="ARP19271.1"/>
    </source>
</evidence>
<dbReference type="RefSeq" id="WP_086046992.1">
    <property type="nucleotide sequence ID" value="NZ_CP017889.1"/>
</dbReference>
<dbReference type="Gene3D" id="3.40.50.720">
    <property type="entry name" value="NAD(P)-binding Rossmann-like Domain"/>
    <property type="match status" value="1"/>
</dbReference>
<dbReference type="GO" id="GO:0008641">
    <property type="term" value="F:ubiquitin-like modifier activating enzyme activity"/>
    <property type="evidence" value="ECO:0007669"/>
    <property type="project" value="InterPro"/>
</dbReference>
<accession>A0A1W6W8J0</accession>
<dbReference type="PANTHER" id="PTHR43267:SF1">
    <property type="entry name" value="TRNA THREONYLCARBAMOYLADENOSINE DEHYDRATASE"/>
    <property type="match status" value="1"/>
</dbReference>
<gene>
    <name evidence="3" type="ORF">K05K4_24470</name>
</gene>
<dbReference type="InterPro" id="IPR000594">
    <property type="entry name" value="ThiF_NAD_FAD-bd"/>
</dbReference>
<dbReference type="AlphaFoldDB" id="A0A1W6W8J0"/>
<protein>
    <submittedName>
        <fullName evidence="3">Thiamine biosynthesis protein ThiF</fullName>
    </submittedName>
</protein>